<feature type="compositionally biased region" description="Low complexity" evidence="1">
    <location>
        <begin position="296"/>
        <end position="307"/>
    </location>
</feature>
<feature type="region of interest" description="Disordered" evidence="1">
    <location>
        <begin position="1"/>
        <end position="224"/>
    </location>
</feature>
<feature type="transmembrane region" description="Helical" evidence="2">
    <location>
        <begin position="258"/>
        <end position="278"/>
    </location>
</feature>
<feature type="compositionally biased region" description="Low complexity" evidence="1">
    <location>
        <begin position="70"/>
        <end position="84"/>
    </location>
</feature>
<feature type="compositionally biased region" description="Basic and acidic residues" evidence="1">
    <location>
        <begin position="86"/>
        <end position="100"/>
    </location>
</feature>
<keyword evidence="2" id="KW-1133">Transmembrane helix</keyword>
<dbReference type="EMBL" id="JAAFYZ010000030">
    <property type="protein sequence ID" value="MBS2547565.1"/>
    <property type="molecule type" value="Genomic_DNA"/>
</dbReference>
<feature type="compositionally biased region" description="Polar residues" evidence="1">
    <location>
        <begin position="285"/>
        <end position="295"/>
    </location>
</feature>
<keyword evidence="2" id="KW-0812">Transmembrane</keyword>
<dbReference type="Proteomes" id="UP000730482">
    <property type="component" value="Unassembled WGS sequence"/>
</dbReference>
<protein>
    <submittedName>
        <fullName evidence="3">Uncharacterized protein</fullName>
    </submittedName>
</protein>
<feature type="region of interest" description="Disordered" evidence="1">
    <location>
        <begin position="280"/>
        <end position="311"/>
    </location>
</feature>
<feature type="compositionally biased region" description="Low complexity" evidence="1">
    <location>
        <begin position="151"/>
        <end position="161"/>
    </location>
</feature>
<proteinExistence type="predicted"/>
<organism evidence="3 4">
    <name type="scientific">Catenulispora pinistramenti</name>
    <dbReference type="NCBI Taxonomy" id="2705254"/>
    <lineage>
        <taxon>Bacteria</taxon>
        <taxon>Bacillati</taxon>
        <taxon>Actinomycetota</taxon>
        <taxon>Actinomycetes</taxon>
        <taxon>Catenulisporales</taxon>
        <taxon>Catenulisporaceae</taxon>
        <taxon>Catenulispora</taxon>
    </lineage>
</organism>
<feature type="compositionally biased region" description="Low complexity" evidence="1">
    <location>
        <begin position="128"/>
        <end position="137"/>
    </location>
</feature>
<evidence type="ECO:0000256" key="2">
    <source>
        <dbReference type="SAM" id="Phobius"/>
    </source>
</evidence>
<accession>A0ABS5KNG5</accession>
<feature type="compositionally biased region" description="Gly residues" evidence="1">
    <location>
        <begin position="138"/>
        <end position="150"/>
    </location>
</feature>
<reference evidence="3 4" key="1">
    <citation type="submission" date="2020-02" db="EMBL/GenBank/DDBJ databases">
        <title>Acidophilic actinobacteria isolated from forest soil.</title>
        <authorList>
            <person name="Golinska P."/>
        </authorList>
    </citation>
    <scope>NUCLEOTIDE SEQUENCE [LARGE SCALE GENOMIC DNA]</scope>
    <source>
        <strain evidence="3 4">NL8</strain>
    </source>
</reference>
<sequence>MDETHERESTAGGGQVPPEDVATAEAEKPYTAQFAPVETPTQAVSPVPPEEDGFPGGPIPESSGFSWRLPGQPAPVQQAQGGIPNEFDHLFRDAPADGRRSLMPNQGTIGVSVPGAPGYSRSGYSQNPATSAPSTAGPGPGSGADFGPGPGTNTNIGPQPTQALPPADAAGRQAPVYQPPTQDQVGYGQQLPSRAYDPGGYSAQAQGPVDPDSHTQSIPRVPAQPPMYGGMNNGGMNNGNPDLLLATGPDRRQSNRTLLIALGVFVVLIVVAVVAFSGGGGKSKPNNAGKTTNVDTPAPSTSVSAPPGVDPAAKAQADAIFALISQSHALRETANDAITGVQQCKNVAANKASFTDVATKRQAQADGMKPLSVDKLPGGPQLQKDLIDSWQLSAESEKDYAAWANDNLTCTGKPGANDNFNKGNSAGTDAGKAKYKAVADWNAFAAKLGEQTIAISNL</sequence>
<comment type="caution">
    <text evidence="3">The sequence shown here is derived from an EMBL/GenBank/DDBJ whole genome shotgun (WGS) entry which is preliminary data.</text>
</comment>
<evidence type="ECO:0000313" key="3">
    <source>
        <dbReference type="EMBL" id="MBS2547565.1"/>
    </source>
</evidence>
<dbReference type="RefSeq" id="WP_212009148.1">
    <property type="nucleotide sequence ID" value="NZ_JAAFYZ010000030.1"/>
</dbReference>
<evidence type="ECO:0000313" key="4">
    <source>
        <dbReference type="Proteomes" id="UP000730482"/>
    </source>
</evidence>
<keyword evidence="2" id="KW-0472">Membrane</keyword>
<gene>
    <name evidence="3" type="ORF">KGQ19_11850</name>
</gene>
<name>A0ABS5KNG5_9ACTN</name>
<evidence type="ECO:0000256" key="1">
    <source>
        <dbReference type="SAM" id="MobiDB-lite"/>
    </source>
</evidence>
<keyword evidence="4" id="KW-1185">Reference proteome</keyword>